<evidence type="ECO:0000313" key="3">
    <source>
        <dbReference type="Proteomes" id="UP000013785"/>
    </source>
</evidence>
<evidence type="ECO:0000256" key="1">
    <source>
        <dbReference type="SAM" id="Phobius"/>
    </source>
</evidence>
<reference evidence="2 3" key="1">
    <citation type="submission" date="2013-02" db="EMBL/GenBank/DDBJ databases">
        <title>The Genome Sequence of Enterococcus phoeniculicola BAA-412.</title>
        <authorList>
            <consortium name="The Broad Institute Genome Sequencing Platform"/>
            <consortium name="The Broad Institute Genome Sequencing Center for Infectious Disease"/>
            <person name="Earl A.M."/>
            <person name="Gilmore M.S."/>
            <person name="Lebreton F."/>
            <person name="Walker B."/>
            <person name="Young S.K."/>
            <person name="Zeng Q."/>
            <person name="Gargeya S."/>
            <person name="Fitzgerald M."/>
            <person name="Haas B."/>
            <person name="Abouelleil A."/>
            <person name="Alvarado L."/>
            <person name="Arachchi H.M."/>
            <person name="Berlin A.M."/>
            <person name="Chapman S.B."/>
            <person name="Dewar J."/>
            <person name="Goldberg J."/>
            <person name="Griggs A."/>
            <person name="Gujja S."/>
            <person name="Hansen M."/>
            <person name="Howarth C."/>
            <person name="Imamovic A."/>
            <person name="Larimer J."/>
            <person name="McCowan C."/>
            <person name="Murphy C."/>
            <person name="Neiman D."/>
            <person name="Pearson M."/>
            <person name="Priest M."/>
            <person name="Roberts A."/>
            <person name="Saif S."/>
            <person name="Shea T."/>
            <person name="Sisk P."/>
            <person name="Sykes S."/>
            <person name="Wortman J."/>
            <person name="Nusbaum C."/>
            <person name="Birren B."/>
        </authorList>
    </citation>
    <scope>NUCLEOTIDE SEQUENCE [LARGE SCALE GENOMIC DNA]</scope>
    <source>
        <strain evidence="2 3">ATCC BAA-412</strain>
    </source>
</reference>
<keyword evidence="1" id="KW-1133">Transmembrane helix</keyword>
<accession>R3W4K9</accession>
<feature type="transmembrane region" description="Helical" evidence="1">
    <location>
        <begin position="7"/>
        <end position="25"/>
    </location>
</feature>
<sequence length="217" mass="24736">MKMRKESWCVVGGILVVAVAVLSSFLLSEFLLLNFFLFLSGSLLIFWHLPAHIFRPHKKQLIANEKELSYQKRIMSLPFHPSIEIIGQTCSYVYYKFYVDYNSQLIGLGNAHTASLSLVKRIPFETIIGFKLLSGAQILCEGKIGEPIHYYKEINELFGQTLANLTVSIYTTYHKTKPYTLTLADKEAKVGFSKEVIGAKKLLDFFESLNTITLKRQ</sequence>
<gene>
    <name evidence="2" type="ORF">UC3_02808</name>
</gene>
<dbReference type="HOGENOM" id="CLU_1270675_0_0_9"/>
<keyword evidence="3" id="KW-1185">Reference proteome</keyword>
<dbReference type="PATRIC" id="fig|1158610.3.peg.2793"/>
<comment type="caution">
    <text evidence="2">The sequence shown here is derived from an EMBL/GenBank/DDBJ whole genome shotgun (WGS) entry which is preliminary data.</text>
</comment>
<feature type="transmembrane region" description="Helical" evidence="1">
    <location>
        <begin position="31"/>
        <end position="49"/>
    </location>
</feature>
<evidence type="ECO:0000313" key="2">
    <source>
        <dbReference type="EMBL" id="EOL42456.1"/>
    </source>
</evidence>
<dbReference type="Proteomes" id="UP000013785">
    <property type="component" value="Unassembled WGS sequence"/>
</dbReference>
<name>R3W4K9_9ENTE</name>
<protein>
    <submittedName>
        <fullName evidence="2">Uncharacterized protein</fullName>
    </submittedName>
</protein>
<keyword evidence="1" id="KW-0812">Transmembrane</keyword>
<dbReference type="AlphaFoldDB" id="R3W4K9"/>
<keyword evidence="1" id="KW-0472">Membrane</keyword>
<proteinExistence type="predicted"/>
<organism evidence="2 3">
    <name type="scientific">Enterococcus phoeniculicola ATCC BAA-412</name>
    <dbReference type="NCBI Taxonomy" id="1158610"/>
    <lineage>
        <taxon>Bacteria</taxon>
        <taxon>Bacillati</taxon>
        <taxon>Bacillota</taxon>
        <taxon>Bacilli</taxon>
        <taxon>Lactobacillales</taxon>
        <taxon>Enterococcaceae</taxon>
        <taxon>Enterococcus</taxon>
    </lineage>
</organism>
<dbReference type="RefSeq" id="WP_010769443.1">
    <property type="nucleotide sequence ID" value="NZ_ASWE01000001.1"/>
</dbReference>
<dbReference type="EMBL" id="AJAT01000017">
    <property type="protein sequence ID" value="EOL42456.1"/>
    <property type="molecule type" value="Genomic_DNA"/>
</dbReference>